<feature type="compositionally biased region" description="Basic and acidic residues" evidence="2">
    <location>
        <begin position="641"/>
        <end position="652"/>
    </location>
</feature>
<dbReference type="InterPro" id="IPR052225">
    <property type="entry name" value="Ser/Arg_repetitive_matrix"/>
</dbReference>
<feature type="compositionally biased region" description="Basic residues" evidence="2">
    <location>
        <begin position="1010"/>
        <end position="1035"/>
    </location>
</feature>
<dbReference type="InterPro" id="IPR013830">
    <property type="entry name" value="SGNH_hydro"/>
</dbReference>
<feature type="compositionally biased region" description="Acidic residues" evidence="2">
    <location>
        <begin position="992"/>
        <end position="1004"/>
    </location>
</feature>
<feature type="compositionally biased region" description="Basic and acidic residues" evidence="2">
    <location>
        <begin position="771"/>
        <end position="829"/>
    </location>
</feature>
<dbReference type="PANTHER" id="PTHR23148:SF0">
    <property type="entry name" value="SERINE_ARGININE REPETITIVE MATRIX PROTEIN 1"/>
    <property type="match status" value="1"/>
</dbReference>
<dbReference type="InterPro" id="IPR002483">
    <property type="entry name" value="PWI_dom"/>
</dbReference>
<name>A0ABM4BM33_HYDVU</name>
<dbReference type="Pfam" id="PF01480">
    <property type="entry name" value="PWI"/>
    <property type="match status" value="1"/>
</dbReference>
<gene>
    <name evidence="5" type="primary">LOC100211742</name>
</gene>
<dbReference type="SUPFAM" id="SSF101233">
    <property type="entry name" value="PWI domain"/>
    <property type="match status" value="1"/>
</dbReference>
<evidence type="ECO:0000256" key="2">
    <source>
        <dbReference type="SAM" id="MobiDB-lite"/>
    </source>
</evidence>
<evidence type="ECO:0000256" key="1">
    <source>
        <dbReference type="ARBA" id="ARBA00022664"/>
    </source>
</evidence>
<feature type="compositionally biased region" description="Low complexity" evidence="2">
    <location>
        <begin position="689"/>
        <end position="703"/>
    </location>
</feature>
<feature type="compositionally biased region" description="Polar residues" evidence="2">
    <location>
        <begin position="584"/>
        <end position="599"/>
    </location>
</feature>
<feature type="compositionally biased region" description="Basic and acidic residues" evidence="2">
    <location>
        <begin position="980"/>
        <end position="991"/>
    </location>
</feature>
<dbReference type="RefSeq" id="XP_065650126.1">
    <property type="nucleotide sequence ID" value="XM_065794054.1"/>
</dbReference>
<feature type="compositionally biased region" description="Polar residues" evidence="2">
    <location>
        <begin position="529"/>
        <end position="556"/>
    </location>
</feature>
<feature type="compositionally biased region" description="Basic and acidic residues" evidence="2">
    <location>
        <begin position="854"/>
        <end position="887"/>
    </location>
</feature>
<evidence type="ECO:0000259" key="3">
    <source>
        <dbReference type="PROSITE" id="PS51025"/>
    </source>
</evidence>
<dbReference type="InterPro" id="IPR036514">
    <property type="entry name" value="SGNH_hydro_sf"/>
</dbReference>
<dbReference type="InterPro" id="IPR036483">
    <property type="entry name" value="PWI_dom_sf"/>
</dbReference>
<feature type="compositionally biased region" description="Basic and acidic residues" evidence="2">
    <location>
        <begin position="613"/>
        <end position="624"/>
    </location>
</feature>
<feature type="compositionally biased region" description="Polar residues" evidence="2">
    <location>
        <begin position="709"/>
        <end position="718"/>
    </location>
</feature>
<dbReference type="Gene3D" id="3.40.50.1110">
    <property type="entry name" value="SGNH hydrolase"/>
    <property type="match status" value="1"/>
</dbReference>
<feature type="compositionally biased region" description="Basic and acidic residues" evidence="2">
    <location>
        <begin position="895"/>
        <end position="913"/>
    </location>
</feature>
<organism evidence="4 5">
    <name type="scientific">Hydra vulgaris</name>
    <name type="common">Hydra</name>
    <name type="synonym">Hydra attenuata</name>
    <dbReference type="NCBI Taxonomy" id="6087"/>
    <lineage>
        <taxon>Eukaryota</taxon>
        <taxon>Metazoa</taxon>
        <taxon>Cnidaria</taxon>
        <taxon>Hydrozoa</taxon>
        <taxon>Hydroidolina</taxon>
        <taxon>Anthoathecata</taxon>
        <taxon>Aplanulata</taxon>
        <taxon>Hydridae</taxon>
        <taxon>Hydra</taxon>
    </lineage>
</organism>
<dbReference type="SMART" id="SM00311">
    <property type="entry name" value="PWI"/>
    <property type="match status" value="1"/>
</dbReference>
<feature type="compositionally biased region" description="Basic residues" evidence="2">
    <location>
        <begin position="752"/>
        <end position="763"/>
    </location>
</feature>
<dbReference type="GeneID" id="100211742"/>
<evidence type="ECO:0000313" key="5">
    <source>
        <dbReference type="RefSeq" id="XP_065650126.1"/>
    </source>
</evidence>
<dbReference type="SUPFAM" id="SSF52266">
    <property type="entry name" value="SGNH hydrolase"/>
    <property type="match status" value="1"/>
</dbReference>
<keyword evidence="1" id="KW-0507">mRNA processing</keyword>
<feature type="compositionally biased region" description="Basic and acidic residues" evidence="2">
    <location>
        <begin position="1048"/>
        <end position="1058"/>
    </location>
</feature>
<accession>A0ABM4BM33</accession>
<feature type="region of interest" description="Disordered" evidence="2">
    <location>
        <begin position="584"/>
        <end position="737"/>
    </location>
</feature>
<feature type="compositionally biased region" description="Basic residues" evidence="2">
    <location>
        <begin position="668"/>
        <end position="688"/>
    </location>
</feature>
<protein>
    <submittedName>
        <fullName evidence="5">Serine/arginine repetitive matrix protein 1 isoform X4</fullName>
    </submittedName>
</protein>
<feature type="region of interest" description="Disordered" evidence="2">
    <location>
        <begin position="444"/>
        <end position="569"/>
    </location>
</feature>
<reference evidence="5" key="1">
    <citation type="submission" date="2025-08" db="UniProtKB">
        <authorList>
            <consortium name="RefSeq"/>
        </authorList>
    </citation>
    <scope>IDENTIFICATION</scope>
</reference>
<feature type="domain" description="PWI" evidence="3">
    <location>
        <begin position="28"/>
        <end position="129"/>
    </location>
</feature>
<feature type="region of interest" description="Disordered" evidence="2">
    <location>
        <begin position="147"/>
        <end position="174"/>
    </location>
</feature>
<feature type="compositionally biased region" description="Basic residues" evidence="2">
    <location>
        <begin position="1062"/>
        <end position="1071"/>
    </location>
</feature>
<feature type="region of interest" description="Disordered" evidence="2">
    <location>
        <begin position="750"/>
        <end position="1071"/>
    </location>
</feature>
<proteinExistence type="predicted"/>
<keyword evidence="4" id="KW-1185">Reference proteome</keyword>
<dbReference type="PROSITE" id="PS51025">
    <property type="entry name" value="PWI"/>
    <property type="match status" value="1"/>
</dbReference>
<feature type="compositionally biased region" description="Basic residues" evidence="2">
    <location>
        <begin position="459"/>
        <end position="500"/>
    </location>
</feature>
<sequence>MADAGFFRGTTSEQDSRFADKEKKLMKKMKFDPLLTSKVDMEKVNLDTIKPWVQSRITSLLGGIEDEVLIGYIYELLESQRYPDPKSLQISVTGFLNGKNARIFMGELWAHLVSAQTSIAGIPEQFLEKKKEEILIRKQETERISANLQKTQAVEADSTEPESKPPKQKSKQPVYKEALTIGVVPPSEYGTPAMKDQREIRKSLTGYMSSPACTPVCRDKAGWYGEHEKHVEIAKTSSACVLLIGDSIIQGLARYPKIWNKYFSPLKSLNFGLGGDRTQHVLWRVENGEIPLNAQTIVIHVGTNNTDRDSPKDIANGIGSIAMMFQEAKPNAKIILAGLLPRDLQPSFKREQTAKVNKYLKKLCKSGHIRNFYYLKPDADWVLSDGTLNTKYYFHDHLHLVEEGDEKFGKAIFDIITKIYGGVKIEMSSDSELSDDYASGKNFKITKQVGHPRSVSPGYRRRSISRSPRRYSRSPKNSRTRSRSRSPRRRSRSPRRRFSHHSSYGRNRRRSRSRSYSRSPIRRNKGRQSSRSPDVRQSTSVNTNTKDQVKSVSPKTSSDEELVKIQPADEGLMKEVDEILLKSETSPVQYQKSGKTQNRTYRRQQSESDVDNADTRPVKPEIKTGSRSPINKKRSRYLSPQKEKFARRDSPRRFRTRRSISPQQKSPLRSKRSKTFSRSPPKKFRRQRSPISSNRHSLSRSQSPVQKAAIQSNRSSVVLSRKQRNHSSSEESLSEEHLYAAHIKEKEMAERLRKKHSERKRQQRSLSASSEKADSHDLRRKKMLEAAAKRMAEKSDSDNESKESNLKNLKRVEVKKKSVSESSSEEKVTSSKVRKSNASDVEFESKGKLLRNQKVKEKTKSRSSSKENLERNESSSSDQESRLEQIKNKIKHRKESSIEHLKVRERSSNEVNKRQLNITREIEADSDTNNSNSESSEDSEDEVDQRKVILRQKSSSSSSSPKVVGKKNEKVESEPEVNYEIERNFQRNIDKDESDEDDSEEEESASEHERHRHKARKSKRKSQSSRRKSKKKKRKSTTDEDSSEEISDVEKKLRDRALKSMQRVKRRSESD</sequence>
<feature type="compositionally biased region" description="Basic residues" evidence="2">
    <location>
        <begin position="506"/>
        <end position="528"/>
    </location>
</feature>
<dbReference type="Gene3D" id="1.20.1390.10">
    <property type="entry name" value="PWI domain"/>
    <property type="match status" value="1"/>
</dbReference>
<evidence type="ECO:0000313" key="4">
    <source>
        <dbReference type="Proteomes" id="UP001652625"/>
    </source>
</evidence>
<dbReference type="PANTHER" id="PTHR23148">
    <property type="entry name" value="SERINE/ARGININE REGULATED NUCLEAR MATRIX PROTEIN"/>
    <property type="match status" value="1"/>
</dbReference>
<dbReference type="Proteomes" id="UP001652625">
    <property type="component" value="Chromosome 03"/>
</dbReference>
<dbReference type="Pfam" id="PF13472">
    <property type="entry name" value="Lipase_GDSL_2"/>
    <property type="match status" value="1"/>
</dbReference>